<evidence type="ECO:0000313" key="1">
    <source>
        <dbReference type="EMBL" id="CQR23629.1"/>
    </source>
</evidence>
<dbReference type="CDD" id="cd00093">
    <property type="entry name" value="HTH_XRE"/>
    <property type="match status" value="1"/>
</dbReference>
<dbReference type="GO" id="GO:0003677">
    <property type="term" value="F:DNA binding"/>
    <property type="evidence" value="ECO:0007669"/>
    <property type="project" value="InterPro"/>
</dbReference>
<evidence type="ECO:0008006" key="3">
    <source>
        <dbReference type="Google" id="ProtNLM"/>
    </source>
</evidence>
<proteinExistence type="predicted"/>
<evidence type="ECO:0000313" key="2">
    <source>
        <dbReference type="Proteomes" id="UP000198604"/>
    </source>
</evidence>
<dbReference type="SUPFAM" id="SSF47413">
    <property type="entry name" value="lambda repressor-like DNA-binding domains"/>
    <property type="match status" value="1"/>
</dbReference>
<protein>
    <recommendedName>
        <fullName evidence="3">Phage protein</fullName>
    </recommendedName>
</protein>
<reference evidence="2" key="1">
    <citation type="submission" date="2015-03" db="EMBL/GenBank/DDBJ databases">
        <authorList>
            <person name="Urmite Genomes"/>
        </authorList>
    </citation>
    <scope>NUCLEOTIDE SEQUENCE [LARGE SCALE GENOMIC DNA]</scope>
    <source>
        <strain evidence="2">FF10</strain>
    </source>
</reference>
<dbReference type="InterPro" id="IPR001387">
    <property type="entry name" value="Cro/C1-type_HTH"/>
</dbReference>
<name>A0A0E4H3M9_9STRE</name>
<dbReference type="InterPro" id="IPR010982">
    <property type="entry name" value="Lambda_DNA-bd_dom_sf"/>
</dbReference>
<dbReference type="STRING" id="1608583.BN1356_00001"/>
<dbReference type="RefSeq" id="WP_093649365.1">
    <property type="nucleotide sequence ID" value="NZ_CTEN01000001.1"/>
</dbReference>
<dbReference type="OrthoDB" id="2064246at2"/>
<dbReference type="EMBL" id="CTEN01000001">
    <property type="protein sequence ID" value="CQR23629.1"/>
    <property type="molecule type" value="Genomic_DNA"/>
</dbReference>
<gene>
    <name evidence="1" type="ORF">BN1356_00001</name>
</gene>
<dbReference type="Proteomes" id="UP000198604">
    <property type="component" value="Unassembled WGS sequence"/>
</dbReference>
<accession>A0A0E4H3M9</accession>
<organism evidence="1 2">
    <name type="scientific">Streptococcus varani</name>
    <dbReference type="NCBI Taxonomy" id="1608583"/>
    <lineage>
        <taxon>Bacteria</taxon>
        <taxon>Bacillati</taxon>
        <taxon>Bacillota</taxon>
        <taxon>Bacilli</taxon>
        <taxon>Lactobacillales</taxon>
        <taxon>Streptococcaceae</taxon>
        <taxon>Streptococcus</taxon>
    </lineage>
</organism>
<keyword evidence="2" id="KW-1185">Reference proteome</keyword>
<sequence>MLNIELARKEKGVGMVDMADLLGVRYQTVSDKIKGKYPFTFEETVALQRHFFPEYDLVYLFSEAVSTA</sequence>
<dbReference type="AlphaFoldDB" id="A0A0E4H3M9"/>